<keyword evidence="3" id="KW-1185">Reference proteome</keyword>
<dbReference type="RefSeq" id="WP_274153375.1">
    <property type="nucleotide sequence ID" value="NZ_CP117812.1"/>
</dbReference>
<dbReference type="Proteomes" id="UP001214250">
    <property type="component" value="Chromosome 2"/>
</dbReference>
<accession>A0ABY7VZ06</accession>
<name>A0ABY7VZ06_9BACT</name>
<sequence>MLFSKLKKLLTLSNLKKLIYGVLGTLLMGLITVSIELYLGHDDIEPIDVSDLVVVDAPVELEANGFLAISRIRNKFNSDAEQEQLNAVLNGEAYDVEEWQDLLQEYEQEITLYERAIESEDFLSTQLNSMADLIPHLGFLRHWGLVKLAKIKTSQMSDEQKMKAYIGFNNFARLICRRSQSFIELLVGGALQSLVAEQMSLLIEQSTDPKVLKLILDQKYEYAEIQSNLIRVHKKEFFLIYSMAEAVPGGDLTIFEDLIEEGSLYTHPLIFNYVFHKNRTIEIFAEIYREMIKDVSTGISAVDYLNKWNSYIDSYSESVNLSEKRNALGKILPVMYLPAIGTLYQKHVLCQSRFQLLRVKAAMHSYFLQNGAYPATINDLVPNYLEAVPHNQLSNQEMAYTRELGSVSCDPDIQIPMFNRENVTYFYLNRKSRKTEEY</sequence>
<reference evidence="2 3" key="1">
    <citation type="submission" date="2023-02" db="EMBL/GenBank/DDBJ databases">
        <title>Genome sequence of Lentisphaera profundi SAORIC-696.</title>
        <authorList>
            <person name="Kim e."/>
            <person name="Cho J.-C."/>
            <person name="Choi A."/>
            <person name="Kang I."/>
        </authorList>
    </citation>
    <scope>NUCLEOTIDE SEQUENCE [LARGE SCALE GENOMIC DNA]</scope>
    <source>
        <strain evidence="2 3">SAORIC-696</strain>
    </source>
</reference>
<evidence type="ECO:0000313" key="3">
    <source>
        <dbReference type="Proteomes" id="UP001214250"/>
    </source>
</evidence>
<proteinExistence type="predicted"/>
<keyword evidence="1" id="KW-0175">Coiled coil</keyword>
<dbReference type="EMBL" id="CP117812">
    <property type="protein sequence ID" value="WDE98504.1"/>
    <property type="molecule type" value="Genomic_DNA"/>
</dbReference>
<evidence type="ECO:0000313" key="2">
    <source>
        <dbReference type="EMBL" id="WDE98504.1"/>
    </source>
</evidence>
<organism evidence="2 3">
    <name type="scientific">Lentisphaera profundi</name>
    <dbReference type="NCBI Taxonomy" id="1658616"/>
    <lineage>
        <taxon>Bacteria</taxon>
        <taxon>Pseudomonadati</taxon>
        <taxon>Lentisphaerota</taxon>
        <taxon>Lentisphaeria</taxon>
        <taxon>Lentisphaerales</taxon>
        <taxon>Lentisphaeraceae</taxon>
        <taxon>Lentisphaera</taxon>
    </lineage>
</organism>
<evidence type="ECO:0000256" key="1">
    <source>
        <dbReference type="SAM" id="Coils"/>
    </source>
</evidence>
<protein>
    <submittedName>
        <fullName evidence="2">Uncharacterized protein</fullName>
    </submittedName>
</protein>
<feature type="coiled-coil region" evidence="1">
    <location>
        <begin position="89"/>
        <end position="116"/>
    </location>
</feature>
<gene>
    <name evidence="2" type="ORF">PQO03_11690</name>
</gene>